<sequence length="103" mass="11429">MFSEAYYLIRSRADGSYLVAHPHAGKDANAAQSSPSFLLLFREHFDALSYLNTHASEVADRFSVESIPGTQIDPLLKRWSFTGIGVVQDPLIPRVEFLTKGST</sequence>
<dbReference type="RefSeq" id="WP_190448912.1">
    <property type="nucleotide sequence ID" value="NZ_JAMPLM010000009.1"/>
</dbReference>
<accession>A0ABV0KJF6</accession>
<evidence type="ECO:0000313" key="1">
    <source>
        <dbReference type="EMBL" id="MEP1059146.1"/>
    </source>
</evidence>
<keyword evidence="2" id="KW-1185">Reference proteome</keyword>
<protein>
    <submittedName>
        <fullName evidence="1">Uncharacterized protein</fullName>
    </submittedName>
</protein>
<dbReference type="Proteomes" id="UP001476950">
    <property type="component" value="Unassembled WGS sequence"/>
</dbReference>
<reference evidence="1 2" key="1">
    <citation type="submission" date="2022-04" db="EMBL/GenBank/DDBJ databases">
        <title>Positive selection, recombination, and allopatry shape intraspecific diversity of widespread and dominant cyanobacteria.</title>
        <authorList>
            <person name="Wei J."/>
            <person name="Shu W."/>
            <person name="Hu C."/>
        </authorList>
    </citation>
    <scope>NUCLEOTIDE SEQUENCE [LARGE SCALE GENOMIC DNA]</scope>
    <source>
        <strain evidence="1 2">AS-A4</strain>
    </source>
</reference>
<evidence type="ECO:0000313" key="2">
    <source>
        <dbReference type="Proteomes" id="UP001476950"/>
    </source>
</evidence>
<gene>
    <name evidence="1" type="ORF">NDI38_11925</name>
</gene>
<organism evidence="1 2">
    <name type="scientific">Stenomitos frigidus AS-A4</name>
    <dbReference type="NCBI Taxonomy" id="2933935"/>
    <lineage>
        <taxon>Bacteria</taxon>
        <taxon>Bacillati</taxon>
        <taxon>Cyanobacteriota</taxon>
        <taxon>Cyanophyceae</taxon>
        <taxon>Leptolyngbyales</taxon>
        <taxon>Leptolyngbyaceae</taxon>
        <taxon>Stenomitos</taxon>
    </lineage>
</organism>
<dbReference type="EMBL" id="JAMPLM010000009">
    <property type="protein sequence ID" value="MEP1059146.1"/>
    <property type="molecule type" value="Genomic_DNA"/>
</dbReference>
<name>A0ABV0KJF6_9CYAN</name>
<comment type="caution">
    <text evidence="1">The sequence shown here is derived from an EMBL/GenBank/DDBJ whole genome shotgun (WGS) entry which is preliminary data.</text>
</comment>
<proteinExistence type="predicted"/>